<dbReference type="Proteomes" id="UP001469553">
    <property type="component" value="Unassembled WGS sequence"/>
</dbReference>
<dbReference type="EMBL" id="JAHRIP010033354">
    <property type="protein sequence ID" value="MEQ2293593.1"/>
    <property type="molecule type" value="Genomic_DNA"/>
</dbReference>
<name>A0ABV0YIC8_9TELE</name>
<comment type="caution">
    <text evidence="2">The sequence shown here is derived from an EMBL/GenBank/DDBJ whole genome shotgun (WGS) entry which is preliminary data.</text>
</comment>
<gene>
    <name evidence="2" type="ORF">AMECASPLE_035135</name>
</gene>
<evidence type="ECO:0000313" key="3">
    <source>
        <dbReference type="Proteomes" id="UP001469553"/>
    </source>
</evidence>
<evidence type="ECO:0000313" key="2">
    <source>
        <dbReference type="EMBL" id="MEQ2293593.1"/>
    </source>
</evidence>
<reference evidence="2 3" key="1">
    <citation type="submission" date="2021-06" db="EMBL/GenBank/DDBJ databases">
        <authorList>
            <person name="Palmer J.M."/>
        </authorList>
    </citation>
    <scope>NUCLEOTIDE SEQUENCE [LARGE SCALE GENOMIC DNA]</scope>
    <source>
        <strain evidence="2 3">AS_MEX2019</strain>
        <tissue evidence="2">Muscle</tissue>
    </source>
</reference>
<accession>A0ABV0YIC8</accession>
<feature type="region of interest" description="Disordered" evidence="1">
    <location>
        <begin position="1"/>
        <end position="23"/>
    </location>
</feature>
<proteinExistence type="predicted"/>
<sequence>MTEQLHHQLSSREQPKQDKKENNQILLILKEKQSRMRKVHHSYASSPTEQLLEENNMAASLNPAEPRQETSQTINNTSTHSYYELYKSSMENYLKHLDHFLDNITRTSLPKQPADI</sequence>
<protein>
    <submittedName>
        <fullName evidence="2">Uncharacterized protein</fullName>
    </submittedName>
</protein>
<organism evidence="2 3">
    <name type="scientific">Ameca splendens</name>
    <dbReference type="NCBI Taxonomy" id="208324"/>
    <lineage>
        <taxon>Eukaryota</taxon>
        <taxon>Metazoa</taxon>
        <taxon>Chordata</taxon>
        <taxon>Craniata</taxon>
        <taxon>Vertebrata</taxon>
        <taxon>Euteleostomi</taxon>
        <taxon>Actinopterygii</taxon>
        <taxon>Neopterygii</taxon>
        <taxon>Teleostei</taxon>
        <taxon>Neoteleostei</taxon>
        <taxon>Acanthomorphata</taxon>
        <taxon>Ovalentaria</taxon>
        <taxon>Atherinomorphae</taxon>
        <taxon>Cyprinodontiformes</taxon>
        <taxon>Goodeidae</taxon>
        <taxon>Ameca</taxon>
    </lineage>
</organism>
<keyword evidence="3" id="KW-1185">Reference proteome</keyword>
<feature type="region of interest" description="Disordered" evidence="1">
    <location>
        <begin position="36"/>
        <end position="76"/>
    </location>
</feature>
<evidence type="ECO:0000256" key="1">
    <source>
        <dbReference type="SAM" id="MobiDB-lite"/>
    </source>
</evidence>
<feature type="compositionally biased region" description="Basic and acidic residues" evidence="1">
    <location>
        <begin position="13"/>
        <end position="22"/>
    </location>
</feature>